<comment type="cofactor">
    <cofactor evidence="1">
        <name>Fe(3+)</name>
        <dbReference type="ChEBI" id="CHEBI:29034"/>
    </cofactor>
</comment>
<protein>
    <submittedName>
        <fullName evidence="8">Rubrerythrin</fullName>
    </submittedName>
</protein>
<proteinExistence type="predicted"/>
<dbReference type="PANTHER" id="PTHR43865:SF1">
    <property type="entry name" value="RUBRERYTHRIN-RELATED"/>
    <property type="match status" value="1"/>
</dbReference>
<organism evidence="8">
    <name type="scientific">Lentimicrobium saccharophilum</name>
    <dbReference type="NCBI Taxonomy" id="1678841"/>
    <lineage>
        <taxon>Bacteria</taxon>
        <taxon>Pseudomonadati</taxon>
        <taxon>Bacteroidota</taxon>
        <taxon>Bacteroidia</taxon>
        <taxon>Bacteroidales</taxon>
        <taxon>Lentimicrobiaceae</taxon>
        <taxon>Lentimicrobium</taxon>
    </lineage>
</organism>
<keyword evidence="5" id="KW-0408">Iron</keyword>
<evidence type="ECO:0000259" key="7">
    <source>
        <dbReference type="PROSITE" id="PS50905"/>
    </source>
</evidence>
<evidence type="ECO:0000256" key="2">
    <source>
        <dbReference type="ARBA" id="ARBA00022448"/>
    </source>
</evidence>
<dbReference type="Gene3D" id="1.20.1260.10">
    <property type="match status" value="1"/>
</dbReference>
<evidence type="ECO:0000313" key="8">
    <source>
        <dbReference type="EMBL" id="GAP42074.1"/>
    </source>
</evidence>
<feature type="domain" description="Rubredoxin-like" evidence="6">
    <location>
        <begin position="154"/>
        <end position="188"/>
    </location>
</feature>
<keyword evidence="9" id="KW-1185">Reference proteome</keyword>
<dbReference type="AlphaFoldDB" id="A0A0S7BNM8"/>
<name>A0A0S7BNM8_9BACT</name>
<dbReference type="STRING" id="1678841.TBC1_11202"/>
<dbReference type="PANTHER" id="PTHR43865">
    <property type="entry name" value="RUBRERYTHRIN-RELATED"/>
    <property type="match status" value="1"/>
</dbReference>
<dbReference type="PATRIC" id="fig|1678841.3.peg.239"/>
<dbReference type="InterPro" id="IPR052364">
    <property type="entry name" value="Rubrerythrin"/>
</dbReference>
<evidence type="ECO:0000256" key="3">
    <source>
        <dbReference type="ARBA" id="ARBA00022723"/>
    </source>
</evidence>
<gene>
    <name evidence="8" type="ORF">TBC1_11202</name>
</gene>
<dbReference type="SUPFAM" id="SSF47240">
    <property type="entry name" value="Ferritin-like"/>
    <property type="match status" value="1"/>
</dbReference>
<dbReference type="InterPro" id="IPR012347">
    <property type="entry name" value="Ferritin-like"/>
</dbReference>
<dbReference type="Gene3D" id="2.20.28.10">
    <property type="match status" value="1"/>
</dbReference>
<dbReference type="InterPro" id="IPR048574">
    <property type="entry name" value="RUBY_RBDX"/>
</dbReference>
<dbReference type="GO" id="GO:0005506">
    <property type="term" value="F:iron ion binding"/>
    <property type="evidence" value="ECO:0007669"/>
    <property type="project" value="InterPro"/>
</dbReference>
<dbReference type="GO" id="GO:0016491">
    <property type="term" value="F:oxidoreductase activity"/>
    <property type="evidence" value="ECO:0007669"/>
    <property type="project" value="InterPro"/>
</dbReference>
<dbReference type="PROSITE" id="PS50905">
    <property type="entry name" value="FERRITIN_LIKE"/>
    <property type="match status" value="1"/>
</dbReference>
<dbReference type="InterPro" id="IPR009078">
    <property type="entry name" value="Ferritin-like_SF"/>
</dbReference>
<evidence type="ECO:0000313" key="9">
    <source>
        <dbReference type="Proteomes" id="UP000053091"/>
    </source>
</evidence>
<evidence type="ECO:0000256" key="1">
    <source>
        <dbReference type="ARBA" id="ARBA00001965"/>
    </source>
</evidence>
<dbReference type="OrthoDB" id="9799749at2"/>
<keyword evidence="4" id="KW-0249">Electron transport</keyword>
<dbReference type="RefSeq" id="WP_062037232.1">
    <property type="nucleotide sequence ID" value="NZ_DF968182.1"/>
</dbReference>
<keyword evidence="3" id="KW-0479">Metal-binding</keyword>
<evidence type="ECO:0000256" key="5">
    <source>
        <dbReference type="ARBA" id="ARBA00023004"/>
    </source>
</evidence>
<dbReference type="EMBL" id="DF968182">
    <property type="protein sequence ID" value="GAP42074.1"/>
    <property type="molecule type" value="Genomic_DNA"/>
</dbReference>
<dbReference type="Pfam" id="PF21349">
    <property type="entry name" value="RUBY_RBDX"/>
    <property type="match status" value="1"/>
</dbReference>
<accession>A0A0S7BNM8</accession>
<feature type="domain" description="Ferritin-like diiron" evidence="7">
    <location>
        <begin position="4"/>
        <end position="147"/>
    </location>
</feature>
<evidence type="ECO:0000256" key="4">
    <source>
        <dbReference type="ARBA" id="ARBA00022982"/>
    </source>
</evidence>
<reference evidence="8" key="1">
    <citation type="journal article" date="2015" name="Genome Announc.">
        <title>Draft Genome Sequence of Bacteroidales Strain TBC1, a Novel Isolate from a Methanogenic Wastewater Treatment System.</title>
        <authorList>
            <person name="Tourlousse D.M."/>
            <person name="Matsuura N."/>
            <person name="Sun L."/>
            <person name="Toyonaga M."/>
            <person name="Kuroda K."/>
            <person name="Ohashi A."/>
            <person name="Cruz R."/>
            <person name="Yamaguchi T."/>
            <person name="Sekiguchi Y."/>
        </authorList>
    </citation>
    <scope>NUCLEOTIDE SEQUENCE [LARGE SCALE GENOMIC DNA]</scope>
    <source>
        <strain evidence="8">TBC1</strain>
    </source>
</reference>
<dbReference type="CDD" id="cd01041">
    <property type="entry name" value="Rubrerythrin"/>
    <property type="match status" value="1"/>
</dbReference>
<dbReference type="PROSITE" id="PS50903">
    <property type="entry name" value="RUBREDOXIN_LIKE"/>
    <property type="match status" value="1"/>
</dbReference>
<dbReference type="SUPFAM" id="SSF57802">
    <property type="entry name" value="Rubredoxin-like"/>
    <property type="match status" value="1"/>
</dbReference>
<sequence length="192" mass="22143">MDKSIKGTQTEKNLLKAFAGESQAARRYRLFANKAREDGYEQIAAFFEETANQEDSHSRMFFKYLEGGMLEITAAYPAGAVGSTSENLEAAAEGENEEWTLLYPEFAKIAEEEGFKRIANTFKLVASVEVEHEKRYLKLLENLNKNKVFEKEEEIIWVCRHCGYHYKGRKALKNCPACEHPQAFFEMKQENY</sequence>
<keyword evidence="2" id="KW-0813">Transport</keyword>
<dbReference type="Pfam" id="PF02915">
    <property type="entry name" value="Rubrerythrin"/>
    <property type="match status" value="1"/>
</dbReference>
<dbReference type="InterPro" id="IPR024934">
    <property type="entry name" value="Rubredoxin-like_dom"/>
</dbReference>
<dbReference type="Proteomes" id="UP000053091">
    <property type="component" value="Unassembled WGS sequence"/>
</dbReference>
<dbReference type="InterPro" id="IPR003251">
    <property type="entry name" value="Rr_diiron-bd_dom"/>
</dbReference>
<dbReference type="InterPro" id="IPR009040">
    <property type="entry name" value="Ferritin-like_diiron"/>
</dbReference>
<evidence type="ECO:0000259" key="6">
    <source>
        <dbReference type="PROSITE" id="PS50903"/>
    </source>
</evidence>
<dbReference type="NCBIfam" id="NF045767">
    <property type="entry name" value="RuberyRbr"/>
    <property type="match status" value="1"/>
</dbReference>